<reference evidence="1 2" key="1">
    <citation type="submission" date="2016-10" db="EMBL/GenBank/DDBJ databases">
        <authorList>
            <person name="de Groot N.N."/>
        </authorList>
    </citation>
    <scope>NUCLEOTIDE SEQUENCE [LARGE SCALE GENOMIC DNA]</scope>
    <source>
        <strain evidence="1 2">CGMCC 1.7005</strain>
    </source>
</reference>
<name>A0A1I7BPG9_9FLAO</name>
<accession>A0A1I7BPG9</accession>
<sequence length="167" mass="20113">MSKAKLKKHLQELNEEQLREQIIELYEKFAPVKTYFNFAFNPREDKLIEDARVKISKEYFPTTKRRAKLRRTTATKLIKHFQSLEMSPDKVADIMLYAIEVAQTYTSTYTLRNDNFFVGMFRQYEEALQWISGNNLMHIFKPRLERIVEEAWEQDWFNRTAFQDMAP</sequence>
<organism evidence="1 2">
    <name type="scientific">Lishizhenia tianjinensis</name>
    <dbReference type="NCBI Taxonomy" id="477690"/>
    <lineage>
        <taxon>Bacteria</taxon>
        <taxon>Pseudomonadati</taxon>
        <taxon>Bacteroidota</taxon>
        <taxon>Flavobacteriia</taxon>
        <taxon>Flavobacteriales</taxon>
        <taxon>Crocinitomicaceae</taxon>
        <taxon>Lishizhenia</taxon>
    </lineage>
</organism>
<evidence type="ECO:0000313" key="1">
    <source>
        <dbReference type="EMBL" id="SFT89100.1"/>
    </source>
</evidence>
<dbReference type="STRING" id="477690.SAMN05216474_2971"/>
<dbReference type="Proteomes" id="UP000236454">
    <property type="component" value="Unassembled WGS sequence"/>
</dbReference>
<keyword evidence="2" id="KW-1185">Reference proteome</keyword>
<dbReference type="OrthoDB" id="979203at2"/>
<dbReference type="EMBL" id="FPAS01000006">
    <property type="protein sequence ID" value="SFT89100.1"/>
    <property type="molecule type" value="Genomic_DNA"/>
</dbReference>
<dbReference type="RefSeq" id="WP_090252617.1">
    <property type="nucleotide sequence ID" value="NZ_FPAS01000006.1"/>
</dbReference>
<gene>
    <name evidence="1" type="ORF">SAMN05216474_2971</name>
</gene>
<dbReference type="Pfam" id="PF19652">
    <property type="entry name" value="DUF6155"/>
    <property type="match status" value="1"/>
</dbReference>
<protein>
    <submittedName>
        <fullName evidence="1">Uncharacterized protein</fullName>
    </submittedName>
</protein>
<dbReference type="InterPro" id="IPR046153">
    <property type="entry name" value="DUF6155"/>
</dbReference>
<evidence type="ECO:0000313" key="2">
    <source>
        <dbReference type="Proteomes" id="UP000236454"/>
    </source>
</evidence>
<dbReference type="AlphaFoldDB" id="A0A1I7BPG9"/>
<proteinExistence type="predicted"/>